<keyword evidence="3" id="KW-0804">Transcription</keyword>
<dbReference type="GO" id="GO:0000981">
    <property type="term" value="F:DNA-binding transcription factor activity, RNA polymerase II-specific"/>
    <property type="evidence" value="ECO:0007669"/>
    <property type="project" value="TreeGrafter"/>
</dbReference>
<dbReference type="Pfam" id="PF00853">
    <property type="entry name" value="Runt"/>
    <property type="match status" value="1"/>
</dbReference>
<dbReference type="InterPro" id="IPR008967">
    <property type="entry name" value="p53-like_TF_DNA-bd_sf"/>
</dbReference>
<evidence type="ECO:0000256" key="4">
    <source>
        <dbReference type="ARBA" id="ARBA00023242"/>
    </source>
</evidence>
<dbReference type="EMBL" id="JX010477">
    <property type="protein sequence ID" value="AFJ24720.1"/>
    <property type="molecule type" value="mRNA"/>
</dbReference>
<dbReference type="GO" id="GO:0005634">
    <property type="term" value="C:nucleus"/>
    <property type="evidence" value="ECO:0007669"/>
    <property type="project" value="UniProtKB-SubCell"/>
</dbReference>
<dbReference type="InterPro" id="IPR013524">
    <property type="entry name" value="Runt_dom"/>
</dbReference>
<protein>
    <submittedName>
        <fullName evidence="6">Runt-2</fullName>
    </submittedName>
</protein>
<name>I1ZI66_SCHMD</name>
<evidence type="ECO:0000259" key="5">
    <source>
        <dbReference type="PROSITE" id="PS51062"/>
    </source>
</evidence>
<proteinExistence type="evidence at transcript level"/>
<evidence type="ECO:0000313" key="6">
    <source>
        <dbReference type="EMBL" id="AFJ24720.1"/>
    </source>
</evidence>
<dbReference type="PRINTS" id="PR00967">
    <property type="entry name" value="ONCOGENEAML1"/>
</dbReference>
<accession>I1ZI66</accession>
<dbReference type="SUPFAM" id="SSF49417">
    <property type="entry name" value="p53-like transcription factors"/>
    <property type="match status" value="1"/>
</dbReference>
<reference evidence="6" key="1">
    <citation type="journal article" date="2012" name="Genes Dev.">
        <title>A molecular wound response program associated with regeneration initiation in planarians.</title>
        <authorList>
            <person name="Wenemoser D."/>
            <person name="Lapan S.W."/>
            <person name="Wilkinson A.W."/>
            <person name="Bell G.W."/>
            <person name="Reddien P.W."/>
        </authorList>
    </citation>
    <scope>NUCLEOTIDE SEQUENCE</scope>
    <source>
        <strain evidence="6">ClW4</strain>
    </source>
</reference>
<dbReference type="InterPro" id="IPR012346">
    <property type="entry name" value="p53/RUNT-type_TF_DNA-bd_sf"/>
</dbReference>
<keyword evidence="2" id="KW-0805">Transcription regulation</keyword>
<dbReference type="PANTHER" id="PTHR11950:SF31">
    <property type="entry name" value="SEGMENTATION PROTEIN RUNT"/>
    <property type="match status" value="1"/>
</dbReference>
<dbReference type="GO" id="GO:0000978">
    <property type="term" value="F:RNA polymerase II cis-regulatory region sequence-specific DNA binding"/>
    <property type="evidence" value="ECO:0007669"/>
    <property type="project" value="TreeGrafter"/>
</dbReference>
<evidence type="ECO:0000256" key="3">
    <source>
        <dbReference type="ARBA" id="ARBA00023163"/>
    </source>
</evidence>
<feature type="domain" description="Runt" evidence="5">
    <location>
        <begin position="11"/>
        <end position="139"/>
    </location>
</feature>
<dbReference type="AlphaFoldDB" id="I1ZI66"/>
<keyword evidence="4" id="KW-0539">Nucleus</keyword>
<sequence>MASELLHAEFTLKRILKNTDSSFVIPGNPNLLCTQLPSHWRINKALVKTFKVFSLLPVADGTQVILSAGNNENVCAELRGNHSQMKNQSAIFQDLRFLGKSGRGKRFNITITMESYPPQVSVYANAIKVTVDGPREPRSNNGISWQQCSILIERIVRKFIES</sequence>
<dbReference type="InterPro" id="IPR000040">
    <property type="entry name" value="AML1_Runt"/>
</dbReference>
<comment type="subcellular location">
    <subcellularLocation>
        <location evidence="1">Nucleus</location>
    </subcellularLocation>
</comment>
<evidence type="ECO:0000256" key="1">
    <source>
        <dbReference type="ARBA" id="ARBA00004123"/>
    </source>
</evidence>
<dbReference type="Gene3D" id="2.60.40.720">
    <property type="match status" value="1"/>
</dbReference>
<dbReference type="PANTHER" id="PTHR11950">
    <property type="entry name" value="RUNT RELATED"/>
    <property type="match status" value="1"/>
</dbReference>
<dbReference type="GO" id="GO:0005524">
    <property type="term" value="F:ATP binding"/>
    <property type="evidence" value="ECO:0007669"/>
    <property type="project" value="InterPro"/>
</dbReference>
<evidence type="ECO:0000256" key="2">
    <source>
        <dbReference type="ARBA" id="ARBA00023015"/>
    </source>
</evidence>
<dbReference type="PROSITE" id="PS51062">
    <property type="entry name" value="RUNT"/>
    <property type="match status" value="1"/>
</dbReference>
<organism evidence="6">
    <name type="scientific">Schmidtea mediterranea</name>
    <name type="common">Freshwater planarian flatworm</name>
    <dbReference type="NCBI Taxonomy" id="79327"/>
    <lineage>
        <taxon>Eukaryota</taxon>
        <taxon>Metazoa</taxon>
        <taxon>Spiralia</taxon>
        <taxon>Lophotrochozoa</taxon>
        <taxon>Platyhelminthes</taxon>
        <taxon>Rhabditophora</taxon>
        <taxon>Seriata</taxon>
        <taxon>Tricladida</taxon>
        <taxon>Continenticola</taxon>
        <taxon>Geoplanoidea</taxon>
        <taxon>Dugesiidae</taxon>
        <taxon>Schmidtea</taxon>
    </lineage>
</organism>